<sequence length="303" mass="33689">MNNKATYFEMPNFNTPPDSLVRLGQIIHDYKDPTDVVCPPPADLPRQHLPKVYTNIQKEWQSTKKRLRSYSVGVWAHFLASVLGVGGDVSLLLEREKGEILKFDQLETHLIEPDLEYVRAAMASSEAVRFYQNHPHSPAFMVTGIKIARGAAIEHLRSVKYGVEGSVGADLTAITGAPITLGPQGSLLQNNTTSLSFSGSSDFVFAYRLRRITKGRSLAVSGSKNYIKGAVHDLVYNPISASSRISEMSPKREADLEEMALEAEDFGYELIYADYQMVNVAEDYDEFSDPPTDEVAQVVVKER</sequence>
<dbReference type="OrthoDB" id="4500473at2759"/>
<evidence type="ECO:0000256" key="1">
    <source>
        <dbReference type="SAM" id="Phobius"/>
    </source>
</evidence>
<dbReference type="Proteomes" id="UP000800040">
    <property type="component" value="Unassembled WGS sequence"/>
</dbReference>
<keyword evidence="1" id="KW-0472">Membrane</keyword>
<proteinExistence type="predicted"/>
<reference evidence="2" key="1">
    <citation type="submission" date="2020-01" db="EMBL/GenBank/DDBJ databases">
        <authorList>
            <consortium name="DOE Joint Genome Institute"/>
            <person name="Haridas S."/>
            <person name="Albert R."/>
            <person name="Binder M."/>
            <person name="Bloem J."/>
            <person name="Labutti K."/>
            <person name="Salamov A."/>
            <person name="Andreopoulos B."/>
            <person name="Baker S.E."/>
            <person name="Barry K."/>
            <person name="Bills G."/>
            <person name="Bluhm B.H."/>
            <person name="Cannon C."/>
            <person name="Castanera R."/>
            <person name="Culley D.E."/>
            <person name="Daum C."/>
            <person name="Ezra D."/>
            <person name="Gonzalez J.B."/>
            <person name="Henrissat B."/>
            <person name="Kuo A."/>
            <person name="Liang C."/>
            <person name="Lipzen A."/>
            <person name="Lutzoni F."/>
            <person name="Magnuson J."/>
            <person name="Mondo S."/>
            <person name="Nolan M."/>
            <person name="Ohm R."/>
            <person name="Pangilinan J."/>
            <person name="Park H.-J."/>
            <person name="Ramirez L."/>
            <person name="Alfaro M."/>
            <person name="Sun H."/>
            <person name="Tritt A."/>
            <person name="Yoshinaga Y."/>
            <person name="Zwiers L.-H."/>
            <person name="Turgeon B.G."/>
            <person name="Goodwin S.B."/>
            <person name="Spatafora J.W."/>
            <person name="Crous P.W."/>
            <person name="Grigoriev I.V."/>
        </authorList>
    </citation>
    <scope>NUCLEOTIDE SEQUENCE</scope>
    <source>
        <strain evidence="2">P77</strain>
    </source>
</reference>
<gene>
    <name evidence="2" type="ORF">BDW02DRAFT_598570</name>
</gene>
<feature type="transmembrane region" description="Helical" evidence="1">
    <location>
        <begin position="74"/>
        <end position="93"/>
    </location>
</feature>
<protein>
    <submittedName>
        <fullName evidence="2">Uncharacterized protein</fullName>
    </submittedName>
</protein>
<accession>A0A6A5KE70</accession>
<dbReference type="AlphaFoldDB" id="A0A6A5KE70"/>
<keyword evidence="3" id="KW-1185">Reference proteome</keyword>
<dbReference type="EMBL" id="ML975309">
    <property type="protein sequence ID" value="KAF1833956.1"/>
    <property type="molecule type" value="Genomic_DNA"/>
</dbReference>
<evidence type="ECO:0000313" key="3">
    <source>
        <dbReference type="Proteomes" id="UP000800040"/>
    </source>
</evidence>
<keyword evidence="1" id="KW-0812">Transmembrane</keyword>
<keyword evidence="1" id="KW-1133">Transmembrane helix</keyword>
<organism evidence="2 3">
    <name type="scientific">Decorospora gaudefroyi</name>
    <dbReference type="NCBI Taxonomy" id="184978"/>
    <lineage>
        <taxon>Eukaryota</taxon>
        <taxon>Fungi</taxon>
        <taxon>Dikarya</taxon>
        <taxon>Ascomycota</taxon>
        <taxon>Pezizomycotina</taxon>
        <taxon>Dothideomycetes</taxon>
        <taxon>Pleosporomycetidae</taxon>
        <taxon>Pleosporales</taxon>
        <taxon>Pleosporineae</taxon>
        <taxon>Pleosporaceae</taxon>
        <taxon>Decorospora</taxon>
    </lineage>
</organism>
<name>A0A6A5KE70_9PLEO</name>
<evidence type="ECO:0000313" key="2">
    <source>
        <dbReference type="EMBL" id="KAF1833956.1"/>
    </source>
</evidence>